<evidence type="ECO:0000313" key="1">
    <source>
        <dbReference type="EMBL" id="MCY1082858.1"/>
    </source>
</evidence>
<dbReference type="InterPro" id="IPR007801">
    <property type="entry name" value="MbnB/TglH/ChrH"/>
</dbReference>
<dbReference type="EMBL" id="JAPNKA010000001">
    <property type="protein sequence ID" value="MCY1082858.1"/>
    <property type="molecule type" value="Genomic_DNA"/>
</dbReference>
<protein>
    <submittedName>
        <fullName evidence="1">DUF692 family protein</fullName>
    </submittedName>
</protein>
<dbReference type="PANTHER" id="PTHR42194">
    <property type="entry name" value="UPF0276 PROTEIN HI_1600"/>
    <property type="match status" value="1"/>
</dbReference>
<dbReference type="RefSeq" id="WP_267541411.1">
    <property type="nucleotide sequence ID" value="NZ_JAPNKA010000001.1"/>
</dbReference>
<reference evidence="1 2" key="1">
    <citation type="submission" date="2022-11" db="EMBL/GenBank/DDBJ databases">
        <title>Minimal conservation of predation-associated metabolite biosynthetic gene clusters underscores biosynthetic potential of Myxococcota including descriptions for ten novel species: Archangium lansinium sp. nov., Myxococcus landrumus sp. nov., Nannocystis bai.</title>
        <authorList>
            <person name="Ahearne A."/>
            <person name="Stevens C."/>
            <person name="Phillips K."/>
        </authorList>
    </citation>
    <scope>NUCLEOTIDE SEQUENCE [LARGE SCALE GENOMIC DNA]</scope>
    <source>
        <strain evidence="1 2">MIWBW</strain>
    </source>
</reference>
<evidence type="ECO:0000313" key="2">
    <source>
        <dbReference type="Proteomes" id="UP001207654"/>
    </source>
</evidence>
<dbReference type="InterPro" id="IPR036237">
    <property type="entry name" value="Xyl_isomerase-like_sf"/>
</dbReference>
<proteinExistence type="predicted"/>
<organism evidence="1 2">
    <name type="scientific">Archangium lansingense</name>
    <dbReference type="NCBI Taxonomy" id="2995310"/>
    <lineage>
        <taxon>Bacteria</taxon>
        <taxon>Pseudomonadati</taxon>
        <taxon>Myxococcota</taxon>
        <taxon>Myxococcia</taxon>
        <taxon>Myxococcales</taxon>
        <taxon>Cystobacterineae</taxon>
        <taxon>Archangiaceae</taxon>
        <taxon>Archangium</taxon>
    </lineage>
</organism>
<comment type="caution">
    <text evidence="1">The sequence shown here is derived from an EMBL/GenBank/DDBJ whole genome shotgun (WGS) entry which is preliminary data.</text>
</comment>
<dbReference type="Pfam" id="PF05114">
    <property type="entry name" value="MbnB_TglH_ChrH"/>
    <property type="match status" value="1"/>
</dbReference>
<dbReference type="NCBIfam" id="NF003818">
    <property type="entry name" value="PRK05409.1"/>
    <property type="match status" value="1"/>
</dbReference>
<keyword evidence="2" id="KW-1185">Reference proteome</keyword>
<dbReference type="PANTHER" id="PTHR42194:SF1">
    <property type="entry name" value="UPF0276 PROTEIN HI_1600"/>
    <property type="match status" value="1"/>
</dbReference>
<accession>A0ABT4AME0</accession>
<dbReference type="Proteomes" id="UP001207654">
    <property type="component" value="Unassembled WGS sequence"/>
</dbReference>
<sequence>MAPDRSTPSRAGVGLLFNPALTSFVPAHLQALDHLAVIPDRAWTDRGAGAQPRFQELSAPIALLEHAAESVPLVLHSIGLSVCSADIFDLEYVAQLAAWRERFQCPWASEHLSFSRVGGEHERNASVALPITYDREMMELLVPRLREVSQRLGCPFLVENPVYYVKFRDPELTEPEFFNTLAEATGCGLLLDLHNLYTNARNHGFDAHAYLRELELQHVLEAHVAGGDEMMGFHTDSHVGAVIEPVWELLEDLVGQAPRLRGVTFEFHESSWPLLREEGVLAQLERARAVVRRASVPLQRGDPCP</sequence>
<dbReference type="Gene3D" id="3.20.20.150">
    <property type="entry name" value="Divalent-metal-dependent TIM barrel enzymes"/>
    <property type="match status" value="1"/>
</dbReference>
<dbReference type="SUPFAM" id="SSF51658">
    <property type="entry name" value="Xylose isomerase-like"/>
    <property type="match status" value="1"/>
</dbReference>
<gene>
    <name evidence="1" type="ORF">OV287_51250</name>
</gene>
<name>A0ABT4AME0_9BACT</name>